<name>A0AA47M862_MERPO</name>
<proteinExistence type="predicted"/>
<dbReference type="Proteomes" id="UP001174136">
    <property type="component" value="Unassembled WGS sequence"/>
</dbReference>
<accession>A0AA47M862</accession>
<evidence type="ECO:0008006" key="3">
    <source>
        <dbReference type="Google" id="ProtNLM"/>
    </source>
</evidence>
<keyword evidence="2" id="KW-1185">Reference proteome</keyword>
<gene>
    <name evidence="1" type="ORF">N1851_028720</name>
</gene>
<dbReference type="Gene3D" id="2.10.60.10">
    <property type="entry name" value="CD59"/>
    <property type="match status" value="1"/>
</dbReference>
<protein>
    <recommendedName>
        <fullName evidence="3">UPAR/Ly6 domain-containing protein</fullName>
    </recommendedName>
</protein>
<reference evidence="1" key="1">
    <citation type="journal article" date="2023" name="Front. Mar. Sci.">
        <title>A new Merluccius polli reference genome to investigate the effects of global change in West African waters.</title>
        <authorList>
            <person name="Mateo J.L."/>
            <person name="Blanco-Fernandez C."/>
            <person name="Garcia-Vazquez E."/>
            <person name="Machado-Schiaffino G."/>
        </authorList>
    </citation>
    <scope>NUCLEOTIDE SEQUENCE</scope>
    <source>
        <strain evidence="1">C29</strain>
        <tissue evidence="1">Fin</tissue>
    </source>
</reference>
<dbReference type="SUPFAM" id="SSF57302">
    <property type="entry name" value="Snake toxin-like"/>
    <property type="match status" value="1"/>
</dbReference>
<evidence type="ECO:0000313" key="1">
    <source>
        <dbReference type="EMBL" id="KAK0135428.1"/>
    </source>
</evidence>
<comment type="caution">
    <text evidence="1">The sequence shown here is derived from an EMBL/GenBank/DDBJ whole genome shotgun (WGS) entry which is preliminary data.</text>
</comment>
<dbReference type="AlphaFoldDB" id="A0AA47M862"/>
<organism evidence="1 2">
    <name type="scientific">Merluccius polli</name>
    <name type="common">Benguela hake</name>
    <name type="synonym">Merluccius cadenati</name>
    <dbReference type="NCBI Taxonomy" id="89951"/>
    <lineage>
        <taxon>Eukaryota</taxon>
        <taxon>Metazoa</taxon>
        <taxon>Chordata</taxon>
        <taxon>Craniata</taxon>
        <taxon>Vertebrata</taxon>
        <taxon>Euteleostomi</taxon>
        <taxon>Actinopterygii</taxon>
        <taxon>Neopterygii</taxon>
        <taxon>Teleostei</taxon>
        <taxon>Neoteleostei</taxon>
        <taxon>Acanthomorphata</taxon>
        <taxon>Zeiogadaria</taxon>
        <taxon>Gadariae</taxon>
        <taxon>Gadiformes</taxon>
        <taxon>Gadoidei</taxon>
        <taxon>Merlucciidae</taxon>
        <taxon>Merluccius</taxon>
    </lineage>
</organism>
<evidence type="ECO:0000313" key="2">
    <source>
        <dbReference type="Proteomes" id="UP001174136"/>
    </source>
</evidence>
<sequence length="290" mass="31330">MNMRLFNTKDVACREPQPLPRRQGDSPRLCARLRCSSSGVQGLEAGGRRPVSTSSMLLSQGSRGLEQYQVEQGNEVTRSTVLVACDLVVAVAIAIQGREHDAEGASPLAEEDEQVMPQRLLGEEEASVHASQVHILQEQRAQRQGVSLQRSIGAVGEMDPAISQISPSPAHRHITMRFCGFFVVLCLTISTVWGLTCYECVVSTEPCSTVSTCETVPLIPLDRCFSLIARDRLAIGHTGQIPGLTAKGCISSSLCISPITCCEGDLCNNAKYIGPSFFLMVLSSAALYFL</sequence>
<dbReference type="InterPro" id="IPR045860">
    <property type="entry name" value="Snake_toxin-like_sf"/>
</dbReference>
<dbReference type="EMBL" id="JAOPHQ010005427">
    <property type="protein sequence ID" value="KAK0135428.1"/>
    <property type="molecule type" value="Genomic_DNA"/>
</dbReference>